<keyword evidence="2" id="KW-1185">Reference proteome</keyword>
<evidence type="ECO:0000313" key="1">
    <source>
        <dbReference type="EMBL" id="GBM71152.1"/>
    </source>
</evidence>
<sequence>MASEINAIEGPIILANHSPFPFALREGCNRWWVGEVNDHPGWKSPIHVISSQKDPVLKGLEEKSRLGIKELIGGGSEVP</sequence>
<dbReference type="Proteomes" id="UP000499080">
    <property type="component" value="Unassembled WGS sequence"/>
</dbReference>
<gene>
    <name evidence="1" type="ORF">AVEN_132210_1</name>
</gene>
<organism evidence="1 2">
    <name type="scientific">Araneus ventricosus</name>
    <name type="common">Orbweaver spider</name>
    <name type="synonym">Epeira ventricosa</name>
    <dbReference type="NCBI Taxonomy" id="182803"/>
    <lineage>
        <taxon>Eukaryota</taxon>
        <taxon>Metazoa</taxon>
        <taxon>Ecdysozoa</taxon>
        <taxon>Arthropoda</taxon>
        <taxon>Chelicerata</taxon>
        <taxon>Arachnida</taxon>
        <taxon>Araneae</taxon>
        <taxon>Araneomorphae</taxon>
        <taxon>Entelegynae</taxon>
        <taxon>Araneoidea</taxon>
        <taxon>Araneidae</taxon>
        <taxon>Araneus</taxon>
    </lineage>
</organism>
<proteinExistence type="predicted"/>
<feature type="non-terminal residue" evidence="1">
    <location>
        <position position="79"/>
    </location>
</feature>
<comment type="caution">
    <text evidence="1">The sequence shown here is derived from an EMBL/GenBank/DDBJ whole genome shotgun (WGS) entry which is preliminary data.</text>
</comment>
<dbReference type="EMBL" id="BGPR01104860">
    <property type="protein sequence ID" value="GBM71152.1"/>
    <property type="molecule type" value="Genomic_DNA"/>
</dbReference>
<evidence type="ECO:0000313" key="2">
    <source>
        <dbReference type="Proteomes" id="UP000499080"/>
    </source>
</evidence>
<protein>
    <submittedName>
        <fullName evidence="1">Uncharacterized protein</fullName>
    </submittedName>
</protein>
<accession>A0A4Y2I0Z8</accession>
<name>A0A4Y2I0Z8_ARAVE</name>
<reference evidence="1 2" key="1">
    <citation type="journal article" date="2019" name="Sci. Rep.">
        <title>Orb-weaving spider Araneus ventricosus genome elucidates the spidroin gene catalogue.</title>
        <authorList>
            <person name="Kono N."/>
            <person name="Nakamura H."/>
            <person name="Ohtoshi R."/>
            <person name="Moran D.A.P."/>
            <person name="Shinohara A."/>
            <person name="Yoshida Y."/>
            <person name="Fujiwara M."/>
            <person name="Mori M."/>
            <person name="Tomita M."/>
            <person name="Arakawa K."/>
        </authorList>
    </citation>
    <scope>NUCLEOTIDE SEQUENCE [LARGE SCALE GENOMIC DNA]</scope>
</reference>
<dbReference type="OrthoDB" id="29853at2759"/>
<dbReference type="AlphaFoldDB" id="A0A4Y2I0Z8"/>